<name>A0ABW7HIY7_9BURK</name>
<reference evidence="3 4" key="1">
    <citation type="submission" date="2024-08" db="EMBL/GenBank/DDBJ databases">
        <authorList>
            <person name="Lu H."/>
        </authorList>
    </citation>
    <scope>NUCLEOTIDE SEQUENCE [LARGE SCALE GENOMIC DNA]</scope>
    <source>
        <strain evidence="3 4">BYS78W</strain>
    </source>
</reference>
<evidence type="ECO:0000313" key="4">
    <source>
        <dbReference type="Proteomes" id="UP001606134"/>
    </source>
</evidence>
<dbReference type="InterPro" id="IPR013424">
    <property type="entry name" value="Ice-binding_C"/>
</dbReference>
<keyword evidence="1" id="KW-0732">Signal</keyword>
<dbReference type="EMBL" id="JBIGIC010000014">
    <property type="protein sequence ID" value="MFG6489714.1"/>
    <property type="molecule type" value="Genomic_DNA"/>
</dbReference>
<evidence type="ECO:0000259" key="2">
    <source>
        <dbReference type="Pfam" id="PF07589"/>
    </source>
</evidence>
<comment type="caution">
    <text evidence="3">The sequence shown here is derived from an EMBL/GenBank/DDBJ whole genome shotgun (WGS) entry which is preliminary data.</text>
</comment>
<keyword evidence="4" id="KW-1185">Reference proteome</keyword>
<accession>A0ABW7HIY7</accession>
<dbReference type="Proteomes" id="UP001606134">
    <property type="component" value="Unassembled WGS sequence"/>
</dbReference>
<proteinExistence type="predicted"/>
<protein>
    <submittedName>
        <fullName evidence="3">PEP-CTERM sorting domain-containing protein</fullName>
    </submittedName>
</protein>
<dbReference type="Pfam" id="PF07589">
    <property type="entry name" value="PEP-CTERM"/>
    <property type="match status" value="1"/>
</dbReference>
<evidence type="ECO:0000313" key="3">
    <source>
        <dbReference type="EMBL" id="MFG6489714.1"/>
    </source>
</evidence>
<dbReference type="RefSeq" id="WP_394416107.1">
    <property type="nucleotide sequence ID" value="NZ_JBIGIC010000014.1"/>
</dbReference>
<sequence>MQRVPSLFRSLHAAVAGATLALCALSAQAGFQSAITVKLIAPGGYTDGTTTDTTPISAQQVVSVADLATGLHAGGSGAVENWMLNTEEITFVDNSIHVRSFAGADEGAAGLFTGYLGSGGAHALYEFDGLSIAGKTIVGFTVSAFDNYADSGFSGLAGPSAGSLVHQIGADALSFDLDSIMFVNRGTGTGNAYADFRIDLILQDSSTGGGGKLPEPATLALFAVAALGARAAQRRKAARG</sequence>
<feature type="chain" id="PRO_5046205690" evidence="1">
    <location>
        <begin position="30"/>
        <end position="240"/>
    </location>
</feature>
<feature type="signal peptide" evidence="1">
    <location>
        <begin position="1"/>
        <end position="29"/>
    </location>
</feature>
<gene>
    <name evidence="3" type="ORF">ACG04R_23760</name>
</gene>
<organism evidence="3 4">
    <name type="scientific">Pelomonas candidula</name>
    <dbReference type="NCBI Taxonomy" id="3299025"/>
    <lineage>
        <taxon>Bacteria</taxon>
        <taxon>Pseudomonadati</taxon>
        <taxon>Pseudomonadota</taxon>
        <taxon>Betaproteobacteria</taxon>
        <taxon>Burkholderiales</taxon>
        <taxon>Sphaerotilaceae</taxon>
        <taxon>Roseateles</taxon>
    </lineage>
</organism>
<evidence type="ECO:0000256" key="1">
    <source>
        <dbReference type="SAM" id="SignalP"/>
    </source>
</evidence>
<feature type="domain" description="Ice-binding protein C-terminal" evidence="2">
    <location>
        <begin position="214"/>
        <end position="235"/>
    </location>
</feature>